<dbReference type="Gene3D" id="1.10.300.10">
    <property type="entry name" value="Adenylosuccinate Synthetase, subunit A, domain 2"/>
    <property type="match status" value="1"/>
</dbReference>
<dbReference type="Gene3D" id="3.40.440.10">
    <property type="entry name" value="Adenylosuccinate Synthetase, subunit A, domain 1"/>
    <property type="match status" value="1"/>
</dbReference>
<comment type="similarity">
    <text evidence="9 11">Belongs to the adenylosuccinate synthetase family.</text>
</comment>
<feature type="binding site" evidence="9">
    <location>
        <position position="231"/>
    </location>
    <ligand>
        <name>IMP</name>
        <dbReference type="ChEBI" id="CHEBI:58053"/>
    </ligand>
</feature>
<dbReference type="EMBL" id="JAVRJZ010000020">
    <property type="protein sequence ID" value="KAK2706578.1"/>
    <property type="molecule type" value="Genomic_DNA"/>
</dbReference>
<comment type="function">
    <text evidence="9">Plays an important role in the de novo pathway and in the salvage pathway of purine nucleotide biosynthesis. Catalyzes the first commited step in the biosynthesis of AMP from IMP.</text>
</comment>
<dbReference type="Proteomes" id="UP001187531">
    <property type="component" value="Unassembled WGS sequence"/>
</dbReference>
<comment type="catalytic activity">
    <reaction evidence="8 9 11">
        <text>IMP + L-aspartate + GTP = N(6)-(1,2-dicarboxyethyl)-AMP + GDP + phosphate + 2 H(+)</text>
        <dbReference type="Rhea" id="RHEA:15753"/>
        <dbReference type="ChEBI" id="CHEBI:15378"/>
        <dbReference type="ChEBI" id="CHEBI:29991"/>
        <dbReference type="ChEBI" id="CHEBI:37565"/>
        <dbReference type="ChEBI" id="CHEBI:43474"/>
        <dbReference type="ChEBI" id="CHEBI:57567"/>
        <dbReference type="ChEBI" id="CHEBI:58053"/>
        <dbReference type="ChEBI" id="CHEBI:58189"/>
        <dbReference type="EC" id="6.3.4.4"/>
    </reaction>
</comment>
<dbReference type="PANTHER" id="PTHR11846:SF0">
    <property type="entry name" value="ADENYLOSUCCINATE SYNTHETASE"/>
    <property type="match status" value="1"/>
</dbReference>
<evidence type="ECO:0000256" key="5">
    <source>
        <dbReference type="ARBA" id="ARBA00022755"/>
    </source>
</evidence>
<evidence type="ECO:0000256" key="6">
    <source>
        <dbReference type="ARBA" id="ARBA00022842"/>
    </source>
</evidence>
<evidence type="ECO:0000256" key="10">
    <source>
        <dbReference type="PROSITE-ProRule" id="PRU10134"/>
    </source>
</evidence>
<dbReference type="AlphaFoldDB" id="A0AA88HCV9"/>
<gene>
    <name evidence="12" type="ORF">QYM36_016571</name>
</gene>
<evidence type="ECO:0000313" key="12">
    <source>
        <dbReference type="EMBL" id="KAK2706578.1"/>
    </source>
</evidence>
<feature type="binding site" evidence="9">
    <location>
        <position position="49"/>
    </location>
    <ligand>
        <name>Mg(2+)</name>
        <dbReference type="ChEBI" id="CHEBI:18420"/>
    </ligand>
</feature>
<evidence type="ECO:0000256" key="3">
    <source>
        <dbReference type="ARBA" id="ARBA00022723"/>
    </source>
</evidence>
<feature type="active site" description="Proton donor" evidence="9">
    <location>
        <position position="50"/>
    </location>
</feature>
<dbReference type="InterPro" id="IPR042111">
    <property type="entry name" value="Adenylosuccinate_synth_dom3"/>
</dbReference>
<dbReference type="GO" id="GO:0004019">
    <property type="term" value="F:adenylosuccinate synthase activity"/>
    <property type="evidence" value="ECO:0007669"/>
    <property type="project" value="UniProtKB-UniRule"/>
</dbReference>
<organism evidence="12 13">
    <name type="scientific">Artemia franciscana</name>
    <name type="common">Brine shrimp</name>
    <name type="synonym">Artemia sanfranciscana</name>
    <dbReference type="NCBI Taxonomy" id="6661"/>
    <lineage>
        <taxon>Eukaryota</taxon>
        <taxon>Metazoa</taxon>
        <taxon>Ecdysozoa</taxon>
        <taxon>Arthropoda</taxon>
        <taxon>Crustacea</taxon>
        <taxon>Branchiopoda</taxon>
        <taxon>Anostraca</taxon>
        <taxon>Artemiidae</taxon>
        <taxon>Artemia</taxon>
    </lineage>
</organism>
<feature type="binding site" evidence="9">
    <location>
        <begin position="338"/>
        <end position="340"/>
    </location>
    <ligand>
        <name>GTP</name>
        <dbReference type="ChEBI" id="CHEBI:37565"/>
    </ligand>
</feature>
<feature type="binding site" evidence="9">
    <location>
        <begin position="420"/>
        <end position="422"/>
    </location>
    <ligand>
        <name>GTP</name>
        <dbReference type="ChEBI" id="CHEBI:37565"/>
    </ligand>
</feature>
<feature type="binding site" evidence="9">
    <location>
        <begin position="47"/>
        <end position="50"/>
    </location>
    <ligand>
        <name>IMP</name>
        <dbReference type="ChEBI" id="CHEBI:58053"/>
    </ligand>
</feature>
<keyword evidence="4 9" id="KW-0547">Nucleotide-binding</keyword>
<dbReference type="InterPro" id="IPR018220">
    <property type="entry name" value="Adenylosuccin_syn_GTP-bd"/>
</dbReference>
<dbReference type="FunFam" id="1.10.300.10:FF:000002">
    <property type="entry name" value="Adenylosuccinate synthetase, chloroplastic"/>
    <property type="match status" value="1"/>
</dbReference>
<keyword evidence="9" id="KW-0963">Cytoplasm</keyword>
<comment type="subcellular location">
    <subcellularLocation>
        <location evidence="9">Cytoplasm</location>
    </subcellularLocation>
</comment>
<evidence type="ECO:0000256" key="2">
    <source>
        <dbReference type="ARBA" id="ARBA00022598"/>
    </source>
</evidence>
<feature type="binding site" evidence="9">
    <location>
        <position position="139"/>
    </location>
    <ligand>
        <name>IMP</name>
        <dbReference type="ChEBI" id="CHEBI:58053"/>
    </ligand>
</feature>
<dbReference type="SUPFAM" id="SSF52540">
    <property type="entry name" value="P-loop containing nucleoside triphosphate hydrolases"/>
    <property type="match status" value="1"/>
</dbReference>
<feature type="binding site" evidence="9">
    <location>
        <begin position="21"/>
        <end position="27"/>
    </location>
    <ligand>
        <name>GTP</name>
        <dbReference type="ChEBI" id="CHEBI:37565"/>
    </ligand>
</feature>
<dbReference type="InterPro" id="IPR033128">
    <property type="entry name" value="Adenylosuccin_syn_Lys_AS"/>
</dbReference>
<feature type="binding site" evidence="9">
    <location>
        <begin position="49"/>
        <end position="51"/>
    </location>
    <ligand>
        <name>GTP</name>
        <dbReference type="ChEBI" id="CHEBI:37565"/>
    </ligand>
</feature>
<dbReference type="Gene3D" id="3.90.170.10">
    <property type="entry name" value="Adenylosuccinate Synthetase, subunit A, domain 3"/>
    <property type="match status" value="1"/>
</dbReference>
<accession>A0AA88HCV9</accession>
<comment type="cofactor">
    <cofactor evidence="9">
        <name>Mg(2+)</name>
        <dbReference type="ChEBI" id="CHEBI:18420"/>
    </cofactor>
    <text evidence="9">Binds 1 Mg(2+) ion per subunit.</text>
</comment>
<comment type="subunit">
    <text evidence="1 9">Homodimer.</text>
</comment>
<dbReference type="InterPro" id="IPR042109">
    <property type="entry name" value="Adenylosuccinate_synth_dom1"/>
</dbReference>
<feature type="binding site" evidence="9">
    <location>
        <position position="310"/>
    </location>
    <ligand>
        <name>IMP</name>
        <dbReference type="ChEBI" id="CHEBI:58053"/>
    </ligand>
</feature>
<dbReference type="GO" id="GO:0005525">
    <property type="term" value="F:GTP binding"/>
    <property type="evidence" value="ECO:0007669"/>
    <property type="project" value="UniProtKB-UniRule"/>
</dbReference>
<feature type="binding site" evidence="9">
    <location>
        <position position="246"/>
    </location>
    <ligand>
        <name>IMP</name>
        <dbReference type="ChEBI" id="CHEBI:58053"/>
    </ligand>
</feature>
<dbReference type="PROSITE" id="PS01266">
    <property type="entry name" value="ADENYLOSUCCIN_SYN_1"/>
    <property type="match status" value="1"/>
</dbReference>
<evidence type="ECO:0000313" key="13">
    <source>
        <dbReference type="Proteomes" id="UP001187531"/>
    </source>
</evidence>
<keyword evidence="5 9" id="KW-0658">Purine biosynthesis</keyword>
<dbReference type="CDD" id="cd03108">
    <property type="entry name" value="AdSS"/>
    <property type="match status" value="1"/>
</dbReference>
<dbReference type="HAMAP" id="MF_00011">
    <property type="entry name" value="Adenylosucc_synth"/>
    <property type="match status" value="1"/>
</dbReference>
<comment type="pathway">
    <text evidence="9 11">Purine metabolism; AMP biosynthesis via de novo pathway; AMP from IMP: step 1/2.</text>
</comment>
<dbReference type="InterPro" id="IPR042110">
    <property type="entry name" value="Adenylosuccinate_synth_dom2"/>
</dbReference>
<keyword evidence="13" id="KW-1185">Reference proteome</keyword>
<evidence type="ECO:0000256" key="11">
    <source>
        <dbReference type="RuleBase" id="RU000520"/>
    </source>
</evidence>
<dbReference type="PANTHER" id="PTHR11846">
    <property type="entry name" value="ADENYLOSUCCINATE SYNTHETASE"/>
    <property type="match status" value="1"/>
</dbReference>
<dbReference type="NCBIfam" id="NF002223">
    <property type="entry name" value="PRK01117.1"/>
    <property type="match status" value="1"/>
</dbReference>
<dbReference type="GO" id="GO:0044208">
    <property type="term" value="P:'de novo' AMP biosynthetic process"/>
    <property type="evidence" value="ECO:0007669"/>
    <property type="project" value="UniProtKB-UniRule"/>
</dbReference>
<dbReference type="InterPro" id="IPR027417">
    <property type="entry name" value="P-loop_NTPase"/>
</dbReference>
<comment type="function">
    <text evidence="11">Plays an important role in the de novo pathway of purine nucleotide biosynthesis.</text>
</comment>
<feature type="binding site" evidence="9">
    <location>
        <position position="312"/>
    </location>
    <ligand>
        <name>GTP</name>
        <dbReference type="ChEBI" id="CHEBI:37565"/>
    </ligand>
</feature>
<dbReference type="GO" id="GO:0046040">
    <property type="term" value="P:IMP metabolic process"/>
    <property type="evidence" value="ECO:0007669"/>
    <property type="project" value="TreeGrafter"/>
</dbReference>
<protein>
    <recommendedName>
        <fullName evidence="9 11">Adenylosuccinate synthetase</fullName>
        <shortName evidence="9">AMPSase</shortName>
        <shortName evidence="9">AdSS</shortName>
        <ecNumber evidence="9 11">6.3.4.4</ecNumber>
    </recommendedName>
    <alternativeName>
        <fullName evidence="9">IMP--aspartate ligase</fullName>
    </alternativeName>
</protein>
<feature type="binding site" evidence="9">
    <location>
        <position position="22"/>
    </location>
    <ligand>
        <name>Mg(2+)</name>
        <dbReference type="ChEBI" id="CHEBI:18420"/>
    </ligand>
</feature>
<dbReference type="InterPro" id="IPR001114">
    <property type="entry name" value="Adenylosuccinate_synthetase"/>
</dbReference>
<feature type="binding site" evidence="9">
    <location>
        <position position="153"/>
    </location>
    <ligand>
        <name>IMP</name>
        <dbReference type="ChEBI" id="CHEBI:58053"/>
        <note>ligand shared between dimeric partners</note>
    </ligand>
</feature>
<dbReference type="Pfam" id="PF00709">
    <property type="entry name" value="Adenylsucc_synt"/>
    <property type="match status" value="1"/>
</dbReference>
<dbReference type="EC" id="6.3.4.4" evidence="9 11"/>
<keyword evidence="2 9" id="KW-0436">Ligase</keyword>
<keyword evidence="3 9" id="KW-0479">Metal-binding</keyword>
<keyword evidence="6 9" id="KW-0460">Magnesium</keyword>
<dbReference type="GO" id="GO:0000287">
    <property type="term" value="F:magnesium ion binding"/>
    <property type="evidence" value="ECO:0007669"/>
    <property type="project" value="UniProtKB-UniRule"/>
</dbReference>
<evidence type="ECO:0000256" key="1">
    <source>
        <dbReference type="ARBA" id="ARBA00011738"/>
    </source>
</evidence>
<name>A0AA88HCV9_ARTSF</name>
<evidence type="ECO:0000256" key="8">
    <source>
        <dbReference type="ARBA" id="ARBA00050432"/>
    </source>
</evidence>
<proteinExistence type="inferred from homology"/>
<sequence length="432" mass="47828">MAKVNGMRDLKVDVVLGAQWGDEGKGKIVDLLAESADLCCRCQGGNNAGHTVVVEGQDYDFHLLPSGLAHKNCSALVGNGVVIHLDQFFDEIEKNVKKNLKIDNTNLFISDKAHIVFDFHQNVDGIQETQREKNSLGTTKKGIGPTYSSKASREGIRISDLIGDFDLFTERFRSIVKSFRAAHPSLTVDEDKELAKYRQHAEKIRPYVVESVSFLQDQIKAGKKVLIEGANAVMLDIDFGTYPFVTSSNCSIGGVLTGLGLPPRFIGNCYGVVKAYTTRVGIGPFPTEQINEIGQTLQEQGFEFGVTTGRRRRCGWLDLVVLRYSNLINGYTGLAITKLDILDTFHEIKVGVDYKLDGKILKSFPTSLSELTRVEVIYKTLPGWKTNISGIRKYSDLPENAKAYVQFIEDVLQVPVSWIGVGQSRDSIIQKA</sequence>
<dbReference type="PROSITE" id="PS00513">
    <property type="entry name" value="ADENYLOSUCCIN_SYN_2"/>
    <property type="match status" value="1"/>
</dbReference>
<feature type="binding site" evidence="9">
    <location>
        <begin position="306"/>
        <end position="312"/>
    </location>
    <ligand>
        <name>substrate</name>
    </ligand>
</feature>
<dbReference type="SMART" id="SM00788">
    <property type="entry name" value="Adenylsucc_synt"/>
    <property type="match status" value="1"/>
</dbReference>
<dbReference type="NCBIfam" id="TIGR00184">
    <property type="entry name" value="purA"/>
    <property type="match status" value="1"/>
</dbReference>
<comment type="caution">
    <text evidence="12">The sequence shown here is derived from an EMBL/GenBank/DDBJ whole genome shotgun (WGS) entry which is preliminary data.</text>
</comment>
<evidence type="ECO:0000256" key="4">
    <source>
        <dbReference type="ARBA" id="ARBA00022741"/>
    </source>
</evidence>
<evidence type="ECO:0000256" key="7">
    <source>
        <dbReference type="ARBA" id="ARBA00023134"/>
    </source>
</evidence>
<dbReference type="GO" id="GO:0005737">
    <property type="term" value="C:cytoplasm"/>
    <property type="evidence" value="ECO:0007669"/>
    <property type="project" value="UniProtKB-SubCell"/>
</dbReference>
<reference evidence="12" key="1">
    <citation type="submission" date="2023-07" db="EMBL/GenBank/DDBJ databases">
        <title>Chromosome-level genome assembly of Artemia franciscana.</title>
        <authorList>
            <person name="Jo E."/>
        </authorList>
    </citation>
    <scope>NUCLEOTIDE SEQUENCE</scope>
    <source>
        <tissue evidence="12">Whole body</tissue>
    </source>
</reference>
<evidence type="ECO:0000256" key="9">
    <source>
        <dbReference type="HAMAP-Rule" id="MF_03125"/>
    </source>
</evidence>
<feature type="binding site" evidence="9">
    <location>
        <begin position="22"/>
        <end position="25"/>
    </location>
    <ligand>
        <name>IMP</name>
        <dbReference type="ChEBI" id="CHEBI:58053"/>
    </ligand>
</feature>
<feature type="active site" description="Proton acceptor" evidence="9">
    <location>
        <position position="22"/>
    </location>
</feature>
<keyword evidence="7 9" id="KW-0342">GTP-binding</keyword>
<dbReference type="FunFam" id="3.90.170.10:FF:000001">
    <property type="entry name" value="Adenylosuccinate synthetase"/>
    <property type="match status" value="1"/>
</dbReference>
<feature type="active site" evidence="10">
    <location>
        <position position="150"/>
    </location>
</feature>